<dbReference type="EMBL" id="KN838663">
    <property type="protein sequence ID" value="KIJ98699.1"/>
    <property type="molecule type" value="Genomic_DNA"/>
</dbReference>
<accession>A0A0C9WN07</accession>
<sequence length="93" mass="10008">MTIIFAFAFTVGSTEHTCCELPTESTSRDWPLGFKLKISSSTLLAVVEAGGPSTWAGALFGGICTQPSVRNLAKWGERTSKPCRSEKKRIAGQ</sequence>
<dbReference type="HOGENOM" id="CLU_2527845_0_0_1"/>
<protein>
    <submittedName>
        <fullName evidence="1">Uncharacterized protein</fullName>
    </submittedName>
</protein>
<reference evidence="2" key="2">
    <citation type="submission" date="2015-01" db="EMBL/GenBank/DDBJ databases">
        <title>Evolutionary Origins and Diversification of the Mycorrhizal Mutualists.</title>
        <authorList>
            <consortium name="DOE Joint Genome Institute"/>
            <consortium name="Mycorrhizal Genomics Consortium"/>
            <person name="Kohler A."/>
            <person name="Kuo A."/>
            <person name="Nagy L.G."/>
            <person name="Floudas D."/>
            <person name="Copeland A."/>
            <person name="Barry K.W."/>
            <person name="Cichocki N."/>
            <person name="Veneault-Fourrey C."/>
            <person name="LaButti K."/>
            <person name="Lindquist E.A."/>
            <person name="Lipzen A."/>
            <person name="Lundell T."/>
            <person name="Morin E."/>
            <person name="Murat C."/>
            <person name="Riley R."/>
            <person name="Ohm R."/>
            <person name="Sun H."/>
            <person name="Tunlid A."/>
            <person name="Henrissat B."/>
            <person name="Grigoriev I.V."/>
            <person name="Hibbett D.S."/>
            <person name="Martin F."/>
        </authorList>
    </citation>
    <scope>NUCLEOTIDE SEQUENCE [LARGE SCALE GENOMIC DNA]</scope>
    <source>
        <strain evidence="2">LaAM-08-1</strain>
    </source>
</reference>
<dbReference type="Proteomes" id="UP000054477">
    <property type="component" value="Unassembled WGS sequence"/>
</dbReference>
<reference evidence="1 2" key="1">
    <citation type="submission" date="2014-04" db="EMBL/GenBank/DDBJ databases">
        <authorList>
            <consortium name="DOE Joint Genome Institute"/>
            <person name="Kuo A."/>
            <person name="Kohler A."/>
            <person name="Nagy L.G."/>
            <person name="Floudas D."/>
            <person name="Copeland A."/>
            <person name="Barry K.W."/>
            <person name="Cichocki N."/>
            <person name="Veneault-Fourrey C."/>
            <person name="LaButti K."/>
            <person name="Lindquist E.A."/>
            <person name="Lipzen A."/>
            <person name="Lundell T."/>
            <person name="Morin E."/>
            <person name="Murat C."/>
            <person name="Sun H."/>
            <person name="Tunlid A."/>
            <person name="Henrissat B."/>
            <person name="Grigoriev I.V."/>
            <person name="Hibbett D.S."/>
            <person name="Martin F."/>
            <person name="Nordberg H.P."/>
            <person name="Cantor M.N."/>
            <person name="Hua S.X."/>
        </authorList>
    </citation>
    <scope>NUCLEOTIDE SEQUENCE [LARGE SCALE GENOMIC DNA]</scope>
    <source>
        <strain evidence="1 2">LaAM-08-1</strain>
    </source>
</reference>
<keyword evidence="2" id="KW-1185">Reference proteome</keyword>
<proteinExistence type="predicted"/>
<dbReference type="AlphaFoldDB" id="A0A0C9WN07"/>
<organism evidence="1 2">
    <name type="scientific">Laccaria amethystina LaAM-08-1</name>
    <dbReference type="NCBI Taxonomy" id="1095629"/>
    <lineage>
        <taxon>Eukaryota</taxon>
        <taxon>Fungi</taxon>
        <taxon>Dikarya</taxon>
        <taxon>Basidiomycota</taxon>
        <taxon>Agaricomycotina</taxon>
        <taxon>Agaricomycetes</taxon>
        <taxon>Agaricomycetidae</taxon>
        <taxon>Agaricales</taxon>
        <taxon>Agaricineae</taxon>
        <taxon>Hydnangiaceae</taxon>
        <taxon>Laccaria</taxon>
    </lineage>
</organism>
<name>A0A0C9WN07_9AGAR</name>
<dbReference type="OrthoDB" id="10297085at2759"/>
<gene>
    <name evidence="1" type="ORF">K443DRAFT_133343</name>
</gene>
<evidence type="ECO:0000313" key="1">
    <source>
        <dbReference type="EMBL" id="KIJ98699.1"/>
    </source>
</evidence>
<evidence type="ECO:0000313" key="2">
    <source>
        <dbReference type="Proteomes" id="UP000054477"/>
    </source>
</evidence>